<reference evidence="3 4" key="1">
    <citation type="submission" date="2020-08" db="EMBL/GenBank/DDBJ databases">
        <title>Description of Clavibacter zhangzhiyonge sp. nov., a phytopathogenic actinobacterium isolated from barley seeds, causing leaf brown spot and decline.</title>
        <authorList>
            <person name="Tian Q."/>
            <person name="Chuan J."/>
            <person name="Zhao W."/>
            <person name="Li X."/>
        </authorList>
    </citation>
    <scope>NUCLEOTIDE SEQUENCE [LARGE SCALE GENOMIC DNA]</scope>
    <source>
        <strain evidence="3 4">DM1</strain>
    </source>
</reference>
<keyword evidence="2" id="KW-0472">Membrane</keyword>
<evidence type="ECO:0000313" key="4">
    <source>
        <dbReference type="Proteomes" id="UP000516660"/>
    </source>
</evidence>
<feature type="transmembrane region" description="Helical" evidence="2">
    <location>
        <begin position="20"/>
        <end position="45"/>
    </location>
</feature>
<protein>
    <submittedName>
        <fullName evidence="3">Uncharacterized protein</fullName>
    </submittedName>
</protein>
<feature type="compositionally biased region" description="Basic and acidic residues" evidence="1">
    <location>
        <begin position="87"/>
        <end position="97"/>
    </location>
</feature>
<dbReference type="EMBL" id="CP061274">
    <property type="protein sequence ID" value="QOD44582.1"/>
    <property type="molecule type" value="Genomic_DNA"/>
</dbReference>
<feature type="region of interest" description="Disordered" evidence="1">
    <location>
        <begin position="57"/>
        <end position="97"/>
    </location>
</feature>
<evidence type="ECO:0000256" key="2">
    <source>
        <dbReference type="SAM" id="Phobius"/>
    </source>
</evidence>
<evidence type="ECO:0000256" key="1">
    <source>
        <dbReference type="SAM" id="MobiDB-lite"/>
    </source>
</evidence>
<sequence length="97" mass="10733">MEPEVRRTLMDSLAKALGVAALIAFGTGYWYLALPAAALAVLCVLRLRRWAQQEVEERARLAESPTEEEQEAAPRWDADGGISLGPRTDEDRPDAPR</sequence>
<organism evidence="3 4">
    <name type="scientific">Clavibacter zhangzhiyongii</name>
    <dbReference type="NCBI Taxonomy" id="2768071"/>
    <lineage>
        <taxon>Bacteria</taxon>
        <taxon>Bacillati</taxon>
        <taxon>Actinomycetota</taxon>
        <taxon>Actinomycetes</taxon>
        <taxon>Micrococcales</taxon>
        <taxon>Microbacteriaceae</taxon>
        <taxon>Clavibacter</taxon>
    </lineage>
</organism>
<gene>
    <name evidence="3" type="ORF">H9X71_04420</name>
</gene>
<dbReference type="KEGG" id="czh:H9X71_04420"/>
<dbReference type="Proteomes" id="UP000516660">
    <property type="component" value="Chromosome"/>
</dbReference>
<name>A0A7L7Z4K3_9MICO</name>
<dbReference type="AlphaFoldDB" id="A0A7L7Z4K3"/>
<proteinExistence type="predicted"/>
<keyword evidence="2" id="KW-1133">Transmembrane helix</keyword>
<accession>A0A7L7Z4K3</accession>
<keyword evidence="4" id="KW-1185">Reference proteome</keyword>
<dbReference type="RefSeq" id="WP_191148500.1">
    <property type="nucleotide sequence ID" value="NZ_CP061274.1"/>
</dbReference>
<keyword evidence="2" id="KW-0812">Transmembrane</keyword>
<evidence type="ECO:0000313" key="3">
    <source>
        <dbReference type="EMBL" id="QOD44582.1"/>
    </source>
</evidence>